<dbReference type="AlphaFoldDB" id="A0A9D1HD40"/>
<dbReference type="Pfam" id="PF18050">
    <property type="entry name" value="Cyclophil_like2"/>
    <property type="match status" value="1"/>
</dbReference>
<protein>
    <recommendedName>
        <fullName evidence="1">Cyclophilin-like domain-containing protein</fullName>
    </recommendedName>
</protein>
<dbReference type="Proteomes" id="UP000824159">
    <property type="component" value="Unassembled WGS sequence"/>
</dbReference>
<gene>
    <name evidence="2" type="ORF">IAD12_06100</name>
</gene>
<feature type="domain" description="Cyclophilin-like" evidence="1">
    <location>
        <begin position="1"/>
        <end position="71"/>
    </location>
</feature>
<evidence type="ECO:0000313" key="3">
    <source>
        <dbReference type="Proteomes" id="UP000824159"/>
    </source>
</evidence>
<dbReference type="EMBL" id="DVLX01000077">
    <property type="protein sequence ID" value="HIT99806.1"/>
    <property type="molecule type" value="Genomic_DNA"/>
</dbReference>
<dbReference type="Gene3D" id="2.40.100.20">
    <property type="match status" value="1"/>
</dbReference>
<dbReference type="InterPro" id="IPR041183">
    <property type="entry name" value="Cyclophilin-like"/>
</dbReference>
<evidence type="ECO:0000259" key="1">
    <source>
        <dbReference type="Pfam" id="PF18050"/>
    </source>
</evidence>
<name>A0A9D1HD40_9FIRM</name>
<reference evidence="2" key="1">
    <citation type="submission" date="2020-10" db="EMBL/GenBank/DDBJ databases">
        <authorList>
            <person name="Gilroy R."/>
        </authorList>
    </citation>
    <scope>NUCLEOTIDE SEQUENCE</scope>
    <source>
        <strain evidence="2">CHK176-22527</strain>
    </source>
</reference>
<organism evidence="2 3">
    <name type="scientific">Candidatus Allocopromorpha excrementavium</name>
    <dbReference type="NCBI Taxonomy" id="2840741"/>
    <lineage>
        <taxon>Bacteria</taxon>
        <taxon>Bacillati</taxon>
        <taxon>Bacillota</taxon>
        <taxon>Clostridia</taxon>
        <taxon>Eubacteriales</taxon>
        <taxon>Eubacteriaceae</taxon>
        <taxon>Eubacteriaceae incertae sedis</taxon>
        <taxon>Candidatus Allocopromorpha</taxon>
    </lineage>
</organism>
<accession>A0A9D1HD40</accession>
<comment type="caution">
    <text evidence="2">The sequence shown here is derived from an EMBL/GenBank/DDBJ whole genome shotgun (WGS) entry which is preliminary data.</text>
</comment>
<sequence>MAYPPEELTTEGETFGIDPSVGDVCLYEPWGNICVFYEDSDYSGDLVYLGRVESGLEILANQSGDFSARIEVNE</sequence>
<evidence type="ECO:0000313" key="2">
    <source>
        <dbReference type="EMBL" id="HIT99806.1"/>
    </source>
</evidence>
<reference evidence="2" key="2">
    <citation type="journal article" date="2021" name="PeerJ">
        <title>Extensive microbial diversity within the chicken gut microbiome revealed by metagenomics and culture.</title>
        <authorList>
            <person name="Gilroy R."/>
            <person name="Ravi A."/>
            <person name="Getino M."/>
            <person name="Pursley I."/>
            <person name="Horton D.L."/>
            <person name="Alikhan N.F."/>
            <person name="Baker D."/>
            <person name="Gharbi K."/>
            <person name="Hall N."/>
            <person name="Watson M."/>
            <person name="Adriaenssens E.M."/>
            <person name="Foster-Nyarko E."/>
            <person name="Jarju S."/>
            <person name="Secka A."/>
            <person name="Antonio M."/>
            <person name="Oren A."/>
            <person name="Chaudhuri R.R."/>
            <person name="La Ragione R."/>
            <person name="Hildebrand F."/>
            <person name="Pallen M.J."/>
        </authorList>
    </citation>
    <scope>NUCLEOTIDE SEQUENCE</scope>
    <source>
        <strain evidence="2">CHK176-22527</strain>
    </source>
</reference>
<proteinExistence type="predicted"/>
<dbReference type="InterPro" id="IPR029000">
    <property type="entry name" value="Cyclophilin-like_dom_sf"/>
</dbReference>
<dbReference type="SUPFAM" id="SSF50891">
    <property type="entry name" value="Cyclophilin-like"/>
    <property type="match status" value="1"/>
</dbReference>